<dbReference type="AlphaFoldDB" id="A0A9P9APK4"/>
<evidence type="ECO:0000313" key="1">
    <source>
        <dbReference type="EMBL" id="KAH6884796.1"/>
    </source>
</evidence>
<name>A0A9P9APK4_9HYPO</name>
<dbReference type="EMBL" id="JAGPYM010000019">
    <property type="protein sequence ID" value="KAH6884796.1"/>
    <property type="molecule type" value="Genomic_DNA"/>
</dbReference>
<reference evidence="1 2" key="1">
    <citation type="journal article" date="2021" name="Nat. Commun.">
        <title>Genetic determinants of endophytism in the Arabidopsis root mycobiome.</title>
        <authorList>
            <person name="Mesny F."/>
            <person name="Miyauchi S."/>
            <person name="Thiergart T."/>
            <person name="Pickel B."/>
            <person name="Atanasova L."/>
            <person name="Karlsson M."/>
            <person name="Huettel B."/>
            <person name="Barry K.W."/>
            <person name="Haridas S."/>
            <person name="Chen C."/>
            <person name="Bauer D."/>
            <person name="Andreopoulos W."/>
            <person name="Pangilinan J."/>
            <person name="LaButti K."/>
            <person name="Riley R."/>
            <person name="Lipzen A."/>
            <person name="Clum A."/>
            <person name="Drula E."/>
            <person name="Henrissat B."/>
            <person name="Kohler A."/>
            <person name="Grigoriev I.V."/>
            <person name="Martin F.M."/>
            <person name="Hacquard S."/>
        </authorList>
    </citation>
    <scope>NUCLEOTIDE SEQUENCE [LARGE SCALE GENOMIC DNA]</scope>
    <source>
        <strain evidence="1 2">MPI-CAGE-CH-0241</strain>
    </source>
</reference>
<keyword evidence="2" id="KW-1185">Reference proteome</keyword>
<sequence>MCRALLILALLSFPVGLPLLILRASQVRRSASIRSVFAKPAARLRRGLVALPCPPRLGDAEESRPRRQRRYSRIARRSCLSEEIAAREIANQALAVESWPPHSTAETVGCSACSRGCEGELALESATCKHDNLTPSCN</sequence>
<proteinExistence type="predicted"/>
<accession>A0A9P9APK4</accession>
<evidence type="ECO:0000313" key="2">
    <source>
        <dbReference type="Proteomes" id="UP000777438"/>
    </source>
</evidence>
<gene>
    <name evidence="1" type="ORF">B0T10DRAFT_96475</name>
</gene>
<comment type="caution">
    <text evidence="1">The sequence shown here is derived from an EMBL/GenBank/DDBJ whole genome shotgun (WGS) entry which is preliminary data.</text>
</comment>
<organism evidence="1 2">
    <name type="scientific">Thelonectria olida</name>
    <dbReference type="NCBI Taxonomy" id="1576542"/>
    <lineage>
        <taxon>Eukaryota</taxon>
        <taxon>Fungi</taxon>
        <taxon>Dikarya</taxon>
        <taxon>Ascomycota</taxon>
        <taxon>Pezizomycotina</taxon>
        <taxon>Sordariomycetes</taxon>
        <taxon>Hypocreomycetidae</taxon>
        <taxon>Hypocreales</taxon>
        <taxon>Nectriaceae</taxon>
        <taxon>Thelonectria</taxon>
    </lineage>
</organism>
<protein>
    <submittedName>
        <fullName evidence="1">Uncharacterized protein</fullName>
    </submittedName>
</protein>
<dbReference type="Proteomes" id="UP000777438">
    <property type="component" value="Unassembled WGS sequence"/>
</dbReference>